<keyword evidence="2" id="KW-0732">Signal</keyword>
<dbReference type="PROSITE" id="PS51257">
    <property type="entry name" value="PROKAR_LIPOPROTEIN"/>
    <property type="match status" value="1"/>
</dbReference>
<evidence type="ECO:0000313" key="3">
    <source>
        <dbReference type="EMBL" id="OQO70545.1"/>
    </source>
</evidence>
<name>A0A1V8YNW6_9ENTE</name>
<feature type="compositionally biased region" description="Low complexity" evidence="1">
    <location>
        <begin position="22"/>
        <end position="37"/>
    </location>
</feature>
<evidence type="ECO:0008006" key="5">
    <source>
        <dbReference type="Google" id="ProtNLM"/>
    </source>
</evidence>
<gene>
    <name evidence="3" type="ORF">BH747_05855</name>
</gene>
<accession>A0A1V8YNW6</accession>
<protein>
    <recommendedName>
        <fullName evidence="5">Lipoprotein</fullName>
    </recommendedName>
</protein>
<dbReference type="EMBL" id="MJEA01000004">
    <property type="protein sequence ID" value="OQO70545.1"/>
    <property type="molecule type" value="Genomic_DNA"/>
</dbReference>
<sequence>MKKVYILLLGVLLLSACSSANVKSPSSDSSNSELKSSQAIHTSTTEEEMSTGETTEKTSIQKNTENSIVNETGTQETANTSVYTGTTTSDEAKEEKYYRLIKKAWQEQKDYVDSITDAKVKQSVQTPFAAANAKANQLEMENSADTELITTSLNKVLNGH</sequence>
<proteinExistence type="predicted"/>
<comment type="caution">
    <text evidence="3">The sequence shown here is derived from an EMBL/GenBank/DDBJ whole genome shotgun (WGS) entry which is preliminary data.</text>
</comment>
<feature type="region of interest" description="Disordered" evidence="1">
    <location>
        <begin position="22"/>
        <end position="89"/>
    </location>
</feature>
<dbReference type="RefSeq" id="WP_081183306.1">
    <property type="nucleotide sequence ID" value="NZ_MJEA01000004.1"/>
</dbReference>
<evidence type="ECO:0000313" key="4">
    <source>
        <dbReference type="Proteomes" id="UP000192477"/>
    </source>
</evidence>
<evidence type="ECO:0000256" key="1">
    <source>
        <dbReference type="SAM" id="MobiDB-lite"/>
    </source>
</evidence>
<feature type="signal peptide" evidence="2">
    <location>
        <begin position="1"/>
        <end position="20"/>
    </location>
</feature>
<dbReference type="Proteomes" id="UP000192477">
    <property type="component" value="Unassembled WGS sequence"/>
</dbReference>
<evidence type="ECO:0000256" key="2">
    <source>
        <dbReference type="SAM" id="SignalP"/>
    </source>
</evidence>
<dbReference type="OrthoDB" id="2185366at2"/>
<dbReference type="AlphaFoldDB" id="A0A1V8YNW6"/>
<reference evidence="3 4" key="1">
    <citation type="journal article" date="2017" name="BMC Microbiol.">
        <title>Comparative genomics of Enterococcus spp. isolated from bovine feces.</title>
        <authorList>
            <person name="Beukers A.G."/>
            <person name="Zaheer R."/>
            <person name="Goji N."/>
            <person name="Amoako K.K."/>
            <person name="Chaves A.V."/>
            <person name="Ward M.P."/>
            <person name="McAllister T.A."/>
        </authorList>
    </citation>
    <scope>NUCLEOTIDE SEQUENCE [LARGE SCALE GENOMIC DNA]</scope>
    <source>
        <strain evidence="3 4">F1129D 143</strain>
    </source>
</reference>
<feature type="chain" id="PRO_5039390903" description="Lipoprotein" evidence="2">
    <location>
        <begin position="21"/>
        <end position="160"/>
    </location>
</feature>
<organism evidence="3 4">
    <name type="scientific">Enterococcus villorum</name>
    <dbReference type="NCBI Taxonomy" id="112904"/>
    <lineage>
        <taxon>Bacteria</taxon>
        <taxon>Bacillati</taxon>
        <taxon>Bacillota</taxon>
        <taxon>Bacilli</taxon>
        <taxon>Lactobacillales</taxon>
        <taxon>Enterococcaceae</taxon>
        <taxon>Enterococcus</taxon>
    </lineage>
</organism>
<feature type="compositionally biased region" description="Polar residues" evidence="1">
    <location>
        <begin position="60"/>
        <end position="89"/>
    </location>
</feature>